<comment type="caution">
    <text evidence="2">The sequence shown here is derived from an EMBL/GenBank/DDBJ whole genome shotgun (WGS) entry which is preliminary data.</text>
</comment>
<evidence type="ECO:0000313" key="2">
    <source>
        <dbReference type="EMBL" id="MDB2293780.1"/>
    </source>
</evidence>
<name>A0ABT4Z6I1_HALEZ</name>
<dbReference type="EMBL" id="JAQLUK010000030">
    <property type="protein sequence ID" value="MDB2293780.1"/>
    <property type="molecule type" value="Genomic_DNA"/>
</dbReference>
<feature type="transmembrane region" description="Helical" evidence="1">
    <location>
        <begin position="15"/>
        <end position="32"/>
    </location>
</feature>
<proteinExistence type="predicted"/>
<accession>A0ABT4Z6I1</accession>
<keyword evidence="1" id="KW-0812">Transmembrane</keyword>
<keyword evidence="3" id="KW-1185">Reference proteome</keyword>
<evidence type="ECO:0000256" key="1">
    <source>
        <dbReference type="SAM" id="Phobius"/>
    </source>
</evidence>
<reference evidence="2 3" key="1">
    <citation type="submission" date="2023-01" db="EMBL/GenBank/DDBJ databases">
        <title>Halorubrum ezzemoulense from Santa Pola, Spain.</title>
        <authorList>
            <person name="Feng Y."/>
            <person name="Louyakis A.S."/>
            <person name="Gogarten J.P."/>
        </authorList>
    </citation>
    <scope>NUCLEOTIDE SEQUENCE [LARGE SCALE GENOMIC DNA]</scope>
    <source>
        <strain evidence="2 3">AMM015</strain>
    </source>
</reference>
<dbReference type="GeneID" id="301361622"/>
<keyword evidence="1" id="KW-0472">Membrane</keyword>
<feature type="transmembrane region" description="Helical" evidence="1">
    <location>
        <begin position="76"/>
        <end position="99"/>
    </location>
</feature>
<protein>
    <submittedName>
        <fullName evidence="2">Uncharacterized protein</fullName>
    </submittedName>
</protein>
<sequence length="138" mass="14834">MDMTPQLREIVRTELLRSIVWFGAGLVGWPLVTMEVSWLNPTPLTVFGLPVITWAVLTASAIGVRSVTESDLCVQTTGGISVSLALGIMLGGVAAVYLVTRGGYSAQWITLSYVAVAAVTSLWYWYVHPTDRGSTATT</sequence>
<gene>
    <name evidence="2" type="ORF">PM085_16105</name>
</gene>
<evidence type="ECO:0000313" key="3">
    <source>
        <dbReference type="Proteomes" id="UP001210528"/>
    </source>
</evidence>
<dbReference type="Proteomes" id="UP001210528">
    <property type="component" value="Unassembled WGS sequence"/>
</dbReference>
<organism evidence="2 3">
    <name type="scientific">Halorubrum ezzemoulense</name>
    <name type="common">Halorubrum chaoviator</name>
    <dbReference type="NCBI Taxonomy" id="337243"/>
    <lineage>
        <taxon>Archaea</taxon>
        <taxon>Methanobacteriati</taxon>
        <taxon>Methanobacteriota</taxon>
        <taxon>Stenosarchaea group</taxon>
        <taxon>Halobacteria</taxon>
        <taxon>Halobacteriales</taxon>
        <taxon>Haloferacaceae</taxon>
        <taxon>Halorubrum</taxon>
    </lineage>
</organism>
<keyword evidence="1" id="KW-1133">Transmembrane helix</keyword>
<feature type="transmembrane region" description="Helical" evidence="1">
    <location>
        <begin position="105"/>
        <end position="126"/>
    </location>
</feature>
<dbReference type="RefSeq" id="WP_199237905.1">
    <property type="nucleotide sequence ID" value="NZ_CP034941.1"/>
</dbReference>
<feature type="transmembrane region" description="Helical" evidence="1">
    <location>
        <begin position="44"/>
        <end position="64"/>
    </location>
</feature>